<evidence type="ECO:0000256" key="1">
    <source>
        <dbReference type="RuleBase" id="RU367138"/>
    </source>
</evidence>
<dbReference type="EC" id="2.-.-.-" evidence="1"/>
<name>A0A2J7QZC8_9NEOP</name>
<proteinExistence type="inferred from homology"/>
<feature type="transmembrane region" description="Helical" evidence="1">
    <location>
        <begin position="337"/>
        <end position="356"/>
    </location>
</feature>
<organism evidence="3 4">
    <name type="scientific">Cryptotermes secundus</name>
    <dbReference type="NCBI Taxonomy" id="105785"/>
    <lineage>
        <taxon>Eukaryota</taxon>
        <taxon>Metazoa</taxon>
        <taxon>Ecdysozoa</taxon>
        <taxon>Arthropoda</taxon>
        <taxon>Hexapoda</taxon>
        <taxon>Insecta</taxon>
        <taxon>Pterygota</taxon>
        <taxon>Neoptera</taxon>
        <taxon>Polyneoptera</taxon>
        <taxon>Dictyoptera</taxon>
        <taxon>Blattodea</taxon>
        <taxon>Blattoidea</taxon>
        <taxon>Termitoidae</taxon>
        <taxon>Kalotermitidae</taxon>
        <taxon>Cryptotermitinae</taxon>
        <taxon>Cryptotermes</taxon>
    </lineage>
</organism>
<dbReference type="GO" id="GO:0051377">
    <property type="term" value="F:mannose-ethanolamine phosphotransferase activity"/>
    <property type="evidence" value="ECO:0007669"/>
    <property type="project" value="UniProtKB-UniRule"/>
</dbReference>
<comment type="pathway">
    <text evidence="1">Glycolipid biosynthesis; glycosylphosphatidylinositol-anchor biosynthesis.</text>
</comment>
<dbReference type="InParanoid" id="A0A2J7QZC8"/>
<dbReference type="STRING" id="105785.A0A2J7QZC8"/>
<dbReference type="AlphaFoldDB" id="A0A2J7QZC8"/>
<comment type="similarity">
    <text evidence="1">Belongs to the PIGG/PIGN/PIGO family. PIGN subfamily.</text>
</comment>
<keyword evidence="1" id="KW-1133">Transmembrane helix</keyword>
<keyword evidence="1" id="KW-0472">Membrane</keyword>
<feature type="transmembrane region" description="Helical" evidence="1">
    <location>
        <begin position="309"/>
        <end position="331"/>
    </location>
</feature>
<dbReference type="OrthoDB" id="2748310at2759"/>
<feature type="transmembrane region" description="Helical" evidence="1">
    <location>
        <begin position="6"/>
        <end position="23"/>
    </location>
</feature>
<protein>
    <recommendedName>
        <fullName evidence="1">GPI ethanolamine phosphate transferase 1</fullName>
        <ecNumber evidence="1">2.-.-.-</ecNumber>
    </recommendedName>
</protein>
<dbReference type="UniPathway" id="UPA00196"/>
<comment type="function">
    <text evidence="1">Ethanolamine phosphate transferase involved in glycosylphosphatidylinositol-anchor biosynthesis. Transfers ethanolamine phosphate to the first alpha-1,4-linked mannose of the glycosylphosphatidylinositol precursor of GPI-anchor.</text>
</comment>
<comment type="caution">
    <text evidence="3">The sequence shown here is derived from an EMBL/GenBank/DDBJ whole genome shotgun (WGS) entry which is preliminary data.</text>
</comment>
<dbReference type="PANTHER" id="PTHR12250">
    <property type="entry name" value="PHOSPHATIDYLINOSITOL GLYCAN, CLASS N"/>
    <property type="match status" value="1"/>
</dbReference>
<keyword evidence="1" id="KW-0337">GPI-anchor biosynthesis</keyword>
<keyword evidence="1" id="KW-0808">Transferase</keyword>
<feature type="transmembrane region" description="Helical" evidence="1">
    <location>
        <begin position="172"/>
        <end position="194"/>
    </location>
</feature>
<dbReference type="EMBL" id="NEVH01009069">
    <property type="protein sequence ID" value="PNF33938.1"/>
    <property type="molecule type" value="Genomic_DNA"/>
</dbReference>
<dbReference type="PANTHER" id="PTHR12250:SF0">
    <property type="entry name" value="GPI ETHANOLAMINE PHOSPHATE TRANSFERASE 1"/>
    <property type="match status" value="1"/>
</dbReference>
<evidence type="ECO:0000259" key="2">
    <source>
        <dbReference type="Pfam" id="PF04987"/>
    </source>
</evidence>
<dbReference type="FunCoup" id="A0A2J7QZC8">
    <property type="interactions" value="1016"/>
</dbReference>
<gene>
    <name evidence="3" type="ORF">B7P43_G04637</name>
</gene>
<keyword evidence="1" id="KW-0812">Transmembrane</keyword>
<sequence length="417" mass="47890">MFPIIISFFVHIAFLVSVFGIYFKSPVVHDIIPQSSPLEALARRLVLMVADGLHADSFLGADDLFKANALHFRELPRDYLEVTEHHPSELMFSNAHQKVARYKKRELTEAGSLSWIYKEFSVLNQSKETKLTDQICSHIRAKRYTESISTFFKELIALSLLGLNYYQNYYQYLLLTCVTLAFLGWIACLLHSLVGDDSSHKKSPSFLHVQHDEVYQEHELLTFTHSRLFRGGCWVNIAFLFLVILTMGLTCIQMLPLHFYIYSLLPELIWWAVARHWAELMAAISHVRSSMGLRRLLIVIKMCVHISRLCLSSTALLSIGMLRIAVWPIVFPLAQPVHLPLLAGWLTCLFLAVFALPEEKRTQHTTCVTVYCAWRLNTHTLNRKNRIHSCCVVIIQLIMLPTAIWDFVSTAHSFSLL</sequence>
<dbReference type="Proteomes" id="UP000235965">
    <property type="component" value="Unassembled WGS sequence"/>
</dbReference>
<accession>A0A2J7QZC8</accession>
<dbReference type="GO" id="GO:0005789">
    <property type="term" value="C:endoplasmic reticulum membrane"/>
    <property type="evidence" value="ECO:0007669"/>
    <property type="project" value="UniProtKB-SubCell"/>
</dbReference>
<comment type="caution">
    <text evidence="1">Lacks conserved residue(s) required for the propagation of feature annotation.</text>
</comment>
<keyword evidence="4" id="KW-1185">Reference proteome</keyword>
<dbReference type="InterPro" id="IPR017852">
    <property type="entry name" value="GPI_EtnP_transferase_1_C"/>
</dbReference>
<reference evidence="3 4" key="1">
    <citation type="submission" date="2017-12" db="EMBL/GenBank/DDBJ databases">
        <title>Hemimetabolous genomes reveal molecular basis of termite eusociality.</title>
        <authorList>
            <person name="Harrison M.C."/>
            <person name="Jongepier E."/>
            <person name="Robertson H.M."/>
            <person name="Arning N."/>
            <person name="Bitard-Feildel T."/>
            <person name="Chao H."/>
            <person name="Childers C.P."/>
            <person name="Dinh H."/>
            <person name="Doddapaneni H."/>
            <person name="Dugan S."/>
            <person name="Gowin J."/>
            <person name="Greiner C."/>
            <person name="Han Y."/>
            <person name="Hu H."/>
            <person name="Hughes D.S.T."/>
            <person name="Huylmans A.-K."/>
            <person name="Kemena C."/>
            <person name="Kremer L.P.M."/>
            <person name="Lee S.L."/>
            <person name="Lopez-Ezquerra A."/>
            <person name="Mallet L."/>
            <person name="Monroy-Kuhn J.M."/>
            <person name="Moser A."/>
            <person name="Murali S.C."/>
            <person name="Muzny D.M."/>
            <person name="Otani S."/>
            <person name="Piulachs M.-D."/>
            <person name="Poelchau M."/>
            <person name="Qu J."/>
            <person name="Schaub F."/>
            <person name="Wada-Katsumata A."/>
            <person name="Worley K.C."/>
            <person name="Xie Q."/>
            <person name="Ylla G."/>
            <person name="Poulsen M."/>
            <person name="Gibbs R.A."/>
            <person name="Schal C."/>
            <person name="Richards S."/>
            <person name="Belles X."/>
            <person name="Korb J."/>
            <person name="Bornberg-Bauer E."/>
        </authorList>
    </citation>
    <scope>NUCLEOTIDE SEQUENCE [LARGE SCALE GENOMIC DNA]</scope>
    <source>
        <tissue evidence="3">Whole body</tissue>
    </source>
</reference>
<evidence type="ECO:0000313" key="4">
    <source>
        <dbReference type="Proteomes" id="UP000235965"/>
    </source>
</evidence>
<feature type="transmembrane region" description="Helical" evidence="1">
    <location>
        <begin position="237"/>
        <end position="262"/>
    </location>
</feature>
<feature type="domain" description="GPI ethanolamine phosphate transferase 1 C-terminal" evidence="2">
    <location>
        <begin position="162"/>
        <end position="413"/>
    </location>
</feature>
<dbReference type="InterPro" id="IPR007070">
    <property type="entry name" value="GPI_EtnP_transferase_1"/>
</dbReference>
<feature type="transmembrane region" description="Helical" evidence="1">
    <location>
        <begin position="387"/>
        <end position="408"/>
    </location>
</feature>
<comment type="subcellular location">
    <subcellularLocation>
        <location evidence="1">Endoplasmic reticulum membrane</location>
        <topology evidence="1">Multi-pass membrane protein</topology>
    </subcellularLocation>
</comment>
<dbReference type="Pfam" id="PF04987">
    <property type="entry name" value="PigN"/>
    <property type="match status" value="1"/>
</dbReference>
<dbReference type="GO" id="GO:0006506">
    <property type="term" value="P:GPI anchor biosynthetic process"/>
    <property type="evidence" value="ECO:0007669"/>
    <property type="project" value="UniProtKB-UniPathway"/>
</dbReference>
<evidence type="ECO:0000313" key="3">
    <source>
        <dbReference type="EMBL" id="PNF33938.1"/>
    </source>
</evidence>
<keyword evidence="1" id="KW-0256">Endoplasmic reticulum</keyword>